<dbReference type="PANTHER" id="PTHR23155">
    <property type="entry name" value="DISEASE RESISTANCE PROTEIN RP"/>
    <property type="match status" value="1"/>
</dbReference>
<evidence type="ECO:0000256" key="2">
    <source>
        <dbReference type="ARBA" id="ARBA00022741"/>
    </source>
</evidence>
<dbReference type="GO" id="GO:0043531">
    <property type="term" value="F:ADP binding"/>
    <property type="evidence" value="ECO:0007669"/>
    <property type="project" value="InterPro"/>
</dbReference>
<organism evidence="9 10">
    <name type="scientific">Populus deltoides</name>
    <name type="common">Eastern poplar</name>
    <name type="synonym">Eastern cottonwood</name>
    <dbReference type="NCBI Taxonomy" id="3696"/>
    <lineage>
        <taxon>Eukaryota</taxon>
        <taxon>Viridiplantae</taxon>
        <taxon>Streptophyta</taxon>
        <taxon>Embryophyta</taxon>
        <taxon>Tracheophyta</taxon>
        <taxon>Spermatophyta</taxon>
        <taxon>Magnoliopsida</taxon>
        <taxon>eudicotyledons</taxon>
        <taxon>Gunneridae</taxon>
        <taxon>Pentapetalae</taxon>
        <taxon>rosids</taxon>
        <taxon>fabids</taxon>
        <taxon>Malpighiales</taxon>
        <taxon>Salicaceae</taxon>
        <taxon>Saliceae</taxon>
        <taxon>Populus</taxon>
    </lineage>
</organism>
<dbReference type="Gene3D" id="1.20.5.4130">
    <property type="match status" value="1"/>
</dbReference>
<dbReference type="AlphaFoldDB" id="A0A8T2WEB4"/>
<protein>
    <submittedName>
        <fullName evidence="9">Uncharacterized protein</fullName>
    </submittedName>
</protein>
<evidence type="ECO:0000256" key="3">
    <source>
        <dbReference type="ARBA" id="ARBA00022821"/>
    </source>
</evidence>
<accession>A0A8T2WEB4</accession>
<dbReference type="FunFam" id="1.10.10.10:FF:000322">
    <property type="entry name" value="Probable disease resistance protein At1g63360"/>
    <property type="match status" value="1"/>
</dbReference>
<keyword evidence="1" id="KW-0677">Repeat</keyword>
<dbReference type="InterPro" id="IPR058922">
    <property type="entry name" value="WHD_DRP"/>
</dbReference>
<keyword evidence="3" id="KW-0611">Plant defense</keyword>
<keyword evidence="2" id="KW-0547">Nucleotide-binding</keyword>
<dbReference type="InterPro" id="IPR041118">
    <property type="entry name" value="Rx_N"/>
</dbReference>
<evidence type="ECO:0000256" key="1">
    <source>
        <dbReference type="ARBA" id="ARBA00022737"/>
    </source>
</evidence>
<dbReference type="InterPro" id="IPR002182">
    <property type="entry name" value="NB-ARC"/>
</dbReference>
<dbReference type="Pfam" id="PF00931">
    <property type="entry name" value="NB-ARC"/>
    <property type="match status" value="2"/>
</dbReference>
<dbReference type="InterPro" id="IPR032675">
    <property type="entry name" value="LRR_dom_sf"/>
</dbReference>
<feature type="coiled-coil region" evidence="4">
    <location>
        <begin position="241"/>
        <end position="296"/>
    </location>
</feature>
<keyword evidence="4" id="KW-0175">Coiled coil</keyword>
<dbReference type="PANTHER" id="PTHR23155:SF759">
    <property type="entry name" value="AAA+ ATPASE DOMAIN-CONTAINING PROTEIN"/>
    <property type="match status" value="1"/>
</dbReference>
<evidence type="ECO:0000259" key="6">
    <source>
        <dbReference type="Pfam" id="PF18052"/>
    </source>
</evidence>
<feature type="domain" description="NB-ARC" evidence="5">
    <location>
        <begin position="274"/>
        <end position="393"/>
    </location>
</feature>
<dbReference type="Gene3D" id="1.10.10.10">
    <property type="entry name" value="Winged helix-like DNA-binding domain superfamily/Winged helix DNA-binding domain"/>
    <property type="match status" value="1"/>
</dbReference>
<dbReference type="Pfam" id="PF18052">
    <property type="entry name" value="Rx_N"/>
    <property type="match status" value="1"/>
</dbReference>
<feature type="domain" description="Disease resistance N-terminal" evidence="6">
    <location>
        <begin position="8"/>
        <end position="92"/>
    </location>
</feature>
<dbReference type="SUPFAM" id="SSF52540">
    <property type="entry name" value="P-loop containing nucleoside triphosphate hydrolases"/>
    <property type="match status" value="1"/>
</dbReference>
<feature type="domain" description="NB-ARC" evidence="5">
    <location>
        <begin position="160"/>
        <end position="256"/>
    </location>
</feature>
<dbReference type="InterPro" id="IPR038005">
    <property type="entry name" value="RX-like_CC"/>
</dbReference>
<dbReference type="PRINTS" id="PR00364">
    <property type="entry name" value="DISEASERSIST"/>
</dbReference>
<comment type="caution">
    <text evidence="9">The sequence shown here is derived from an EMBL/GenBank/DDBJ whole genome shotgun (WGS) entry which is preliminary data.</text>
</comment>
<sequence length="938" mass="108503">MALVDAMIQTLTEELFTALMNQAQYALDFKSQFERMKTQLELMKAFLNDTETLKTKKEVLKLTMIQIRELIYEADDLLTDCRIRDEYQKDGRCSNFLASKLLFLYRTGKKLKDINLRIEKMENTLRVYLTPQLFSIQENVHQVTGFSCQDYDPANKVGVEHDARKIKEWIISKDKVLHRVGMIGMGGLGKSTIAQKLFNDEDVRSFFKNMIWLSVSQDFSEEQIMKSMLKQLYEEKTNRSVENLEQEKKSRSIERFEHERERRSLETLEQVEFVLNQEIAEKIKQLEDKKGKEISELPIEDKAQIMHKIHLLLEHMTCLIVMDDVWSISIDWWNQLCSGLEKPTGKNSCIMITTRNEEVATNMGVEKSRIHRPSFLDDDESWSLFCKYAFYASKGICDDHQFENVGRDIVQKCGGLPLAIKTIAALLSQKRHSLVEWKNIYRGFHELTTRGQVSSVFACLQLSYNALPVHLKQLFLCFSIYPEDFEIPAEQLVLWWIGEGFVRGKDSKTAIELGYVYLTELVQRCLVEGVDQRGYDGKIYSCRMHDLVRDMTIVIAKDESFCSFEEGRQKLTSEFRRLGFTSEMSTKSLKHCSKLRALLMMSSIQGLCCEDMESLSSLIVLDLSYFELATTAVQDLLKWIVSLKHLAYLNLSGVRGIGELPSSIKKLRNLQVFVLYGCTDLFMLHPFITYLKNMVVLDLRSCPLIYLPKGIGMLSQLQELSGFVVGRLSNEQCCHLLELQDLSQLRVLRMYLNAHSEIAENETEVLSKLKKLKVLELNAQYCKDHNTLMMLDDLYPPPSLQELYIGGYHCETLPAWINPEKLSNLQYISIQDSDINFFETSPQSVNGRLFTWNVEGLCFNKLQSLKLDWKNLEEDMPLLRNAEGGDAKMKSIEEKQYQKDDHCFDFSPEKSLFSYRTGKKLKEISLQIEQMENSLGAV</sequence>
<dbReference type="Pfam" id="PF23598">
    <property type="entry name" value="LRR_14"/>
    <property type="match status" value="1"/>
</dbReference>
<evidence type="ECO:0000259" key="7">
    <source>
        <dbReference type="Pfam" id="PF23559"/>
    </source>
</evidence>
<dbReference type="InterPro" id="IPR036388">
    <property type="entry name" value="WH-like_DNA-bd_sf"/>
</dbReference>
<dbReference type="Proteomes" id="UP000807159">
    <property type="component" value="Chromosome 19"/>
</dbReference>
<feature type="domain" description="Disease resistance R13L4/SHOC-2-like LRR" evidence="8">
    <location>
        <begin position="595"/>
        <end position="831"/>
    </location>
</feature>
<evidence type="ECO:0000313" key="9">
    <source>
        <dbReference type="EMBL" id="KAH8479989.1"/>
    </source>
</evidence>
<dbReference type="InterPro" id="IPR027417">
    <property type="entry name" value="P-loop_NTPase"/>
</dbReference>
<dbReference type="GO" id="GO:0098542">
    <property type="term" value="P:defense response to other organism"/>
    <property type="evidence" value="ECO:0007669"/>
    <property type="project" value="TreeGrafter"/>
</dbReference>
<dbReference type="CDD" id="cd14798">
    <property type="entry name" value="RX-CC_like"/>
    <property type="match status" value="1"/>
</dbReference>
<gene>
    <name evidence="9" type="ORF">H0E87_030265</name>
</gene>
<dbReference type="InterPro" id="IPR042197">
    <property type="entry name" value="Apaf_helical"/>
</dbReference>
<dbReference type="Gene3D" id="1.10.8.430">
    <property type="entry name" value="Helical domain of apoptotic protease-activating factors"/>
    <property type="match status" value="1"/>
</dbReference>
<dbReference type="EMBL" id="JACEGQ020000019">
    <property type="protein sequence ID" value="KAH8479989.1"/>
    <property type="molecule type" value="Genomic_DNA"/>
</dbReference>
<evidence type="ECO:0000256" key="4">
    <source>
        <dbReference type="SAM" id="Coils"/>
    </source>
</evidence>
<dbReference type="SUPFAM" id="SSF52047">
    <property type="entry name" value="RNI-like"/>
    <property type="match status" value="1"/>
</dbReference>
<dbReference type="Gene3D" id="3.80.10.10">
    <property type="entry name" value="Ribonuclease Inhibitor"/>
    <property type="match status" value="1"/>
</dbReference>
<name>A0A8T2WEB4_POPDE</name>
<dbReference type="Gene3D" id="3.40.50.300">
    <property type="entry name" value="P-loop containing nucleotide triphosphate hydrolases"/>
    <property type="match status" value="2"/>
</dbReference>
<proteinExistence type="predicted"/>
<feature type="domain" description="Disease resistance protein winged helix" evidence="7">
    <location>
        <begin position="480"/>
        <end position="551"/>
    </location>
</feature>
<reference evidence="9" key="1">
    <citation type="journal article" date="2021" name="J. Hered.">
        <title>Genome Assembly of Salicaceae Populus deltoides (Eastern Cottonwood) I-69 Based on Nanopore Sequencing and Hi-C Technologies.</title>
        <authorList>
            <person name="Bai S."/>
            <person name="Wu H."/>
            <person name="Zhang J."/>
            <person name="Pan Z."/>
            <person name="Zhao W."/>
            <person name="Li Z."/>
            <person name="Tong C."/>
        </authorList>
    </citation>
    <scope>NUCLEOTIDE SEQUENCE</scope>
    <source>
        <tissue evidence="9">Leaf</tissue>
    </source>
</reference>
<evidence type="ECO:0000259" key="5">
    <source>
        <dbReference type="Pfam" id="PF00931"/>
    </source>
</evidence>
<dbReference type="InterPro" id="IPR055414">
    <property type="entry name" value="LRR_R13L4/SHOC2-like"/>
</dbReference>
<dbReference type="Pfam" id="PF23559">
    <property type="entry name" value="WHD_DRP"/>
    <property type="match status" value="1"/>
</dbReference>
<keyword evidence="10" id="KW-1185">Reference proteome</keyword>
<evidence type="ECO:0000313" key="10">
    <source>
        <dbReference type="Proteomes" id="UP000807159"/>
    </source>
</evidence>
<dbReference type="InterPro" id="IPR044974">
    <property type="entry name" value="Disease_R_plants"/>
</dbReference>
<evidence type="ECO:0000259" key="8">
    <source>
        <dbReference type="Pfam" id="PF23598"/>
    </source>
</evidence>